<dbReference type="PANTHER" id="PTHR33877:SF2">
    <property type="entry name" value="OS07G0170200 PROTEIN"/>
    <property type="match status" value="1"/>
</dbReference>
<keyword evidence="2" id="KW-0255">Endonuclease</keyword>
<accession>A0A0D8HMF2</accession>
<reference evidence="2 3" key="1">
    <citation type="submission" date="2015-01" db="EMBL/GenBank/DDBJ databases">
        <title>Draft genome of the acidophilic iron oxidizer Acidithrix ferrooxidans strain Py-F3.</title>
        <authorList>
            <person name="Poehlein A."/>
            <person name="Eisen S."/>
            <person name="Schloemann M."/>
            <person name="Johnson B.D."/>
            <person name="Daniel R."/>
            <person name="Muehling M."/>
        </authorList>
    </citation>
    <scope>NUCLEOTIDE SEQUENCE [LARGE SCALE GENOMIC DNA]</scope>
    <source>
        <strain evidence="2 3">Py-F3</strain>
    </source>
</reference>
<evidence type="ECO:0000313" key="3">
    <source>
        <dbReference type="Proteomes" id="UP000032360"/>
    </source>
</evidence>
<name>A0A0D8HMF2_9ACTN</name>
<dbReference type="CDD" id="cd00085">
    <property type="entry name" value="HNHc"/>
    <property type="match status" value="1"/>
</dbReference>
<dbReference type="AlphaFoldDB" id="A0A0D8HMF2"/>
<dbReference type="InterPro" id="IPR003615">
    <property type="entry name" value="HNH_nuc"/>
</dbReference>
<dbReference type="GO" id="GO:0003676">
    <property type="term" value="F:nucleic acid binding"/>
    <property type="evidence" value="ECO:0007669"/>
    <property type="project" value="InterPro"/>
</dbReference>
<dbReference type="OrthoDB" id="9802901at2"/>
<dbReference type="Proteomes" id="UP000032360">
    <property type="component" value="Unassembled WGS sequence"/>
</dbReference>
<organism evidence="2 3">
    <name type="scientific">Acidithrix ferrooxidans</name>
    <dbReference type="NCBI Taxonomy" id="1280514"/>
    <lineage>
        <taxon>Bacteria</taxon>
        <taxon>Bacillati</taxon>
        <taxon>Actinomycetota</taxon>
        <taxon>Acidimicrobiia</taxon>
        <taxon>Acidimicrobiales</taxon>
        <taxon>Acidimicrobiaceae</taxon>
        <taxon>Acidithrix</taxon>
    </lineage>
</organism>
<dbReference type="InterPro" id="IPR002711">
    <property type="entry name" value="HNH"/>
</dbReference>
<dbReference type="EMBL" id="JXYS01000001">
    <property type="protein sequence ID" value="KJF19029.1"/>
    <property type="molecule type" value="Genomic_DNA"/>
</dbReference>
<keyword evidence="3" id="KW-1185">Reference proteome</keyword>
<sequence length="167" mass="19088">MSRALVLNASYEALAIVSSRRAISLVLCNKAEILHETGDYFHSERCVFPEPSVIRLKYYVKVPFPKRVALTRRAVFARDNYRCQYCGAPAENIDHVVPKSRGGGHSWDNVVASCKPCNSRKEDRFLHETNFVLRRAPMQPRAKAWIWLLGNPRDEWLPYIGEPSISA</sequence>
<keyword evidence="2" id="KW-0378">Hydrolase</keyword>
<evidence type="ECO:0000313" key="2">
    <source>
        <dbReference type="EMBL" id="KJF19029.1"/>
    </source>
</evidence>
<dbReference type="GO" id="GO:0004519">
    <property type="term" value="F:endonuclease activity"/>
    <property type="evidence" value="ECO:0007669"/>
    <property type="project" value="UniProtKB-KW"/>
</dbReference>
<feature type="domain" description="HNH nuclease" evidence="1">
    <location>
        <begin position="70"/>
        <end position="119"/>
    </location>
</feature>
<protein>
    <submittedName>
        <fullName evidence="2">HNH endonuclease</fullName>
    </submittedName>
</protein>
<dbReference type="Pfam" id="PF01844">
    <property type="entry name" value="HNH"/>
    <property type="match status" value="1"/>
</dbReference>
<evidence type="ECO:0000259" key="1">
    <source>
        <dbReference type="SMART" id="SM00507"/>
    </source>
</evidence>
<dbReference type="SMART" id="SM00507">
    <property type="entry name" value="HNHc"/>
    <property type="match status" value="1"/>
</dbReference>
<keyword evidence="2" id="KW-0540">Nuclease</keyword>
<dbReference type="Gene3D" id="1.10.30.50">
    <property type="match status" value="1"/>
</dbReference>
<dbReference type="RefSeq" id="WP_052603904.1">
    <property type="nucleotide sequence ID" value="NZ_JXYS01000001.1"/>
</dbReference>
<dbReference type="PANTHER" id="PTHR33877">
    <property type="entry name" value="SLL1193 PROTEIN"/>
    <property type="match status" value="1"/>
</dbReference>
<proteinExistence type="predicted"/>
<dbReference type="InterPro" id="IPR052892">
    <property type="entry name" value="NA-targeting_endonuclease"/>
</dbReference>
<gene>
    <name evidence="2" type="ORF">AXFE_00660</name>
</gene>
<dbReference type="STRING" id="1280514.AXFE_00660"/>
<dbReference type="GO" id="GO:0008270">
    <property type="term" value="F:zinc ion binding"/>
    <property type="evidence" value="ECO:0007669"/>
    <property type="project" value="InterPro"/>
</dbReference>
<dbReference type="PATRIC" id="fig|1280514.3.peg.90"/>
<comment type="caution">
    <text evidence="2">The sequence shown here is derived from an EMBL/GenBank/DDBJ whole genome shotgun (WGS) entry which is preliminary data.</text>
</comment>